<proteinExistence type="predicted"/>
<dbReference type="Proteomes" id="UP001500668">
    <property type="component" value="Unassembled WGS sequence"/>
</dbReference>
<dbReference type="SUPFAM" id="SSF48371">
    <property type="entry name" value="ARM repeat"/>
    <property type="match status" value="1"/>
</dbReference>
<keyword evidence="2" id="KW-1185">Reference proteome</keyword>
<dbReference type="RefSeq" id="WP_344073029.1">
    <property type="nucleotide sequence ID" value="NZ_BAAACA010000014.1"/>
</dbReference>
<dbReference type="InterPro" id="IPR011989">
    <property type="entry name" value="ARM-like"/>
</dbReference>
<evidence type="ECO:0000313" key="2">
    <source>
        <dbReference type="Proteomes" id="UP001500668"/>
    </source>
</evidence>
<dbReference type="EMBL" id="BAAACA010000014">
    <property type="protein sequence ID" value="GAA0592877.1"/>
    <property type="molecule type" value="Genomic_DNA"/>
</dbReference>
<comment type="caution">
    <text evidence="1">The sequence shown here is derived from an EMBL/GenBank/DDBJ whole genome shotgun (WGS) entry which is preliminary data.</text>
</comment>
<dbReference type="Gene3D" id="1.25.10.10">
    <property type="entry name" value="Leucine-rich Repeat Variant"/>
    <property type="match status" value="1"/>
</dbReference>
<organism evidence="1 2">
    <name type="scientific">Streptomyces crystallinus</name>
    <dbReference type="NCBI Taxonomy" id="68191"/>
    <lineage>
        <taxon>Bacteria</taxon>
        <taxon>Bacillati</taxon>
        <taxon>Actinomycetota</taxon>
        <taxon>Actinomycetes</taxon>
        <taxon>Kitasatosporales</taxon>
        <taxon>Streptomycetaceae</taxon>
        <taxon>Streptomyces</taxon>
    </lineage>
</organism>
<name>A0ABN1FKT1_9ACTN</name>
<protein>
    <submittedName>
        <fullName evidence="1">HEAT repeat domain-containing protein</fullName>
    </submittedName>
</protein>
<accession>A0ABN1FKT1</accession>
<dbReference type="InterPro" id="IPR016024">
    <property type="entry name" value="ARM-type_fold"/>
</dbReference>
<gene>
    <name evidence="1" type="ORF">GCM10010394_22700</name>
</gene>
<sequence>MDLLNELLAQTDWSALEHAYGPASDTPFQLLALLSDDIEARSAAVGHLDSAILHQGSVYSATGPAARVVAAMLKDPLTMEPVEDVVPWDDAVPRPVRLDLVDFLARVADSCRFDDTDDAALSAAMSAAVRDGEVLQARNARDLLACRAAAPELLDALTPVFDDPDGHIQVKALEAAVRLSDHEDLAGFRRAIGDRLDRVAVDSCDPRSRAAAARLLGMLGARPLALLHDAHPGVRACAALAPALADEPRATRAILDALLAVHEADHWFEEHLPGQDGWLRFDLTRAAAARVDDFEALLPAALAVLPLAGGFTLDRDLGPFLTAAFARPRSADAPLSLAQRTYLSAVLDREELWRSVSAEPWFPATGLPAERAACRALVEASEPSDGETS</sequence>
<evidence type="ECO:0000313" key="1">
    <source>
        <dbReference type="EMBL" id="GAA0592877.1"/>
    </source>
</evidence>
<reference evidence="1 2" key="1">
    <citation type="journal article" date="2019" name="Int. J. Syst. Evol. Microbiol.">
        <title>The Global Catalogue of Microorganisms (GCM) 10K type strain sequencing project: providing services to taxonomists for standard genome sequencing and annotation.</title>
        <authorList>
            <consortium name="The Broad Institute Genomics Platform"/>
            <consortium name="The Broad Institute Genome Sequencing Center for Infectious Disease"/>
            <person name="Wu L."/>
            <person name="Ma J."/>
        </authorList>
    </citation>
    <scope>NUCLEOTIDE SEQUENCE [LARGE SCALE GENOMIC DNA]</scope>
    <source>
        <strain evidence="1 2">JCM 5067</strain>
    </source>
</reference>